<feature type="compositionally biased region" description="Basic and acidic residues" evidence="1">
    <location>
        <begin position="160"/>
        <end position="181"/>
    </location>
</feature>
<dbReference type="GeneID" id="5437452"/>
<feature type="compositionally biased region" description="Gly residues" evidence="1">
    <location>
        <begin position="1020"/>
        <end position="1032"/>
    </location>
</feature>
<feature type="compositionally biased region" description="Low complexity" evidence="1">
    <location>
        <begin position="754"/>
        <end position="781"/>
    </location>
</feature>
<dbReference type="AlphaFoldDB" id="A0A384JWX8"/>
<evidence type="ECO:0000256" key="1">
    <source>
        <dbReference type="SAM" id="MobiDB-lite"/>
    </source>
</evidence>
<feature type="region of interest" description="Disordered" evidence="1">
    <location>
        <begin position="852"/>
        <end position="927"/>
    </location>
</feature>
<dbReference type="VEuPathDB" id="FungiDB:Bcin11g03400"/>
<keyword evidence="3" id="KW-1185">Reference proteome</keyword>
<evidence type="ECO:0000313" key="2">
    <source>
        <dbReference type="EMBL" id="ATZ55038.1"/>
    </source>
</evidence>
<proteinExistence type="predicted"/>
<dbReference type="EMBL" id="CP009815">
    <property type="protein sequence ID" value="ATZ55038.1"/>
    <property type="molecule type" value="Genomic_DNA"/>
</dbReference>
<feature type="region of interest" description="Disordered" evidence="1">
    <location>
        <begin position="1019"/>
        <end position="1050"/>
    </location>
</feature>
<dbReference type="Proteomes" id="UP000001798">
    <property type="component" value="Chromosome 11"/>
</dbReference>
<reference evidence="2 3" key="3">
    <citation type="journal article" date="2017" name="Mol. Plant Pathol.">
        <title>A gapless genome sequence of the fungus Botrytis cinerea.</title>
        <authorList>
            <person name="Van Kan J.A."/>
            <person name="Stassen J.H."/>
            <person name="Mosbach A."/>
            <person name="Van Der Lee T.A."/>
            <person name="Faino L."/>
            <person name="Farmer A.D."/>
            <person name="Papasotiriou D.G."/>
            <person name="Zhou S."/>
            <person name="Seidl M.F."/>
            <person name="Cottam E."/>
            <person name="Edel D."/>
            <person name="Hahn M."/>
            <person name="Schwartz D.C."/>
            <person name="Dietrich R.A."/>
            <person name="Widdison S."/>
            <person name="Scalliet G."/>
        </authorList>
    </citation>
    <scope>NUCLEOTIDE SEQUENCE [LARGE SCALE GENOMIC DNA]</scope>
    <source>
        <strain evidence="2 3">B05.10</strain>
    </source>
</reference>
<feature type="region of interest" description="Disordered" evidence="1">
    <location>
        <begin position="60"/>
        <end position="103"/>
    </location>
</feature>
<feature type="region of interest" description="Disordered" evidence="1">
    <location>
        <begin position="304"/>
        <end position="361"/>
    </location>
</feature>
<feature type="compositionally biased region" description="Polar residues" evidence="1">
    <location>
        <begin position="523"/>
        <end position="535"/>
    </location>
</feature>
<dbReference type="InterPro" id="IPR040112">
    <property type="entry name" value="WetA"/>
</dbReference>
<feature type="compositionally biased region" description="Polar residues" evidence="1">
    <location>
        <begin position="858"/>
        <end position="917"/>
    </location>
</feature>
<reference evidence="2 3" key="2">
    <citation type="journal article" date="2012" name="Eukaryot. Cell">
        <title>Genome update of Botrytis cinerea strains B05.10 and T4.</title>
        <authorList>
            <person name="Staats M."/>
            <person name="van Kan J.A."/>
        </authorList>
    </citation>
    <scope>NUCLEOTIDE SEQUENCE [LARGE SCALE GENOMIC DNA]</scope>
    <source>
        <strain evidence="2 3">B05.10</strain>
    </source>
</reference>
<name>A0A384JWX8_BOTFB</name>
<feature type="compositionally biased region" description="Basic and acidic residues" evidence="1">
    <location>
        <begin position="419"/>
        <end position="432"/>
    </location>
</feature>
<evidence type="ECO:0000313" key="3">
    <source>
        <dbReference type="Proteomes" id="UP000001798"/>
    </source>
</evidence>
<feature type="compositionally biased region" description="Low complexity" evidence="1">
    <location>
        <begin position="345"/>
        <end position="357"/>
    </location>
</feature>
<accession>A0A384JWX8</accession>
<feature type="compositionally biased region" description="Polar residues" evidence="1">
    <location>
        <begin position="594"/>
        <end position="614"/>
    </location>
</feature>
<feature type="compositionally biased region" description="Pro residues" evidence="1">
    <location>
        <begin position="308"/>
        <end position="319"/>
    </location>
</feature>
<protein>
    <recommendedName>
        <fullName evidence="4">Hmg-i hmg-dna-binding protein</fullName>
    </recommendedName>
</protein>
<feature type="compositionally biased region" description="Polar residues" evidence="1">
    <location>
        <begin position="504"/>
        <end position="516"/>
    </location>
</feature>
<feature type="compositionally biased region" description="Polar residues" evidence="1">
    <location>
        <begin position="695"/>
        <end position="707"/>
    </location>
</feature>
<feature type="compositionally biased region" description="Low complexity" evidence="1">
    <location>
        <begin position="567"/>
        <end position="579"/>
    </location>
</feature>
<feature type="region of interest" description="Disordered" evidence="1">
    <location>
        <begin position="394"/>
        <end position="839"/>
    </location>
</feature>
<feature type="compositionally biased region" description="Polar residues" evidence="1">
    <location>
        <begin position="790"/>
        <end position="838"/>
    </location>
</feature>
<sequence>MSTVSSSLSSVVAGQGNFGHFHINRFVDTDIVNATELHSKIQPPNANQVSKFALDITSTTKNSMAQSSRPASGQNTTDLTPTVAPGKTIQKDQSTSSPRGGFGALPLELVELNSNQATDGVLGPNKDGRVRNPVPSKLKGKTDNKKGNFGVMHMGASTPGKKEAPGKDASAERDAAARRTSENTASRAKAAANEKYAPPKKRGLEAAKNEGGNRASPFASRDDHKQRARPLTPDETKYEQARLLTLLRSINPVTVVDQVCKAVAYFGGIPGAPPPEDGIFPESANTRETGALFIGWLAEIFPDLSANPEPPPIPRPQEPPSAKGKRGRGRPPRDSKGPENGTSEAPGPANGFGFGPAVQAPTWGLPQSVALVNTAPPMAAPPIPVTAAAAPLPSAAMASPSFSRPIQAESDRPATPLKGKIDNHAPDTESTSKRRRGRPKGSRNKGKEVPAGIENPGGSNNVDTTIADPAPSEQNVQQKPAAVAKMVADKPVSTKESPIVPVTDANNKNGQPQLTYSAEHWNPDSNNNHNHTSSILPPDQYSPEERAVIEAFQTPAEGPTGFNSTQGTPVNNGTPTTGGTKRKRGPNKPKTVPMTASQNMSGSQSQTSHTSKNISPLPAPAEIPVVQKDTSTVQWESVPPMVETLVPPPPKRQRKPKVPGTNGPSTGKKPGSSVVSNATPPIPPSSIPDSPATSVQSIQQTQQNTPVTRPADGLEAHYARFQQDLGQQNGRSITPTTSTITPQGRQHQKSASIPQSTPQQMTQQTPQQPQQVQMQHQTSQQGHPRDDQTQKMTQNVPRNASNSYFPNHGGTNYVSQYSSNPQANQRYSAHQPSPQMGNSYRAATMTQASPQFAHAENSYRTASPHTIAQSSPSFSQPDTSYRTSSSIANPSPTYSQPEASYNPRTTSIATATPSYSQPDYKPSALNQTSSYTRATPTTHQQQSYNQYADPSYIDLPTLDLPTLGHTSASAYGQTNMNSLGGGSSRSNANTNSIYGTSSGLGNAFDGGANDLLRNNRAGSGSYGAGGSAGGFDGGEEMRQRLMKGMLGRDR</sequence>
<gene>
    <name evidence="2" type="ORF">BCIN_11g03400</name>
</gene>
<feature type="compositionally biased region" description="Polar residues" evidence="1">
    <location>
        <begin position="743"/>
        <end position="753"/>
    </location>
</feature>
<feature type="compositionally biased region" description="Low complexity" evidence="1">
    <location>
        <begin position="394"/>
        <end position="405"/>
    </location>
</feature>
<dbReference type="KEGG" id="bfu:BCIN_11g03400"/>
<dbReference type="RefSeq" id="XP_001556868.2">
    <property type="nucleotide sequence ID" value="XM_001556818.2"/>
</dbReference>
<feature type="compositionally biased region" description="Basic residues" evidence="1">
    <location>
        <begin position="433"/>
        <end position="444"/>
    </location>
</feature>
<reference evidence="2 3" key="1">
    <citation type="journal article" date="2011" name="PLoS Genet.">
        <title>Genomic analysis of the necrotrophic fungal pathogens Sclerotinia sclerotiorum and Botrytis cinerea.</title>
        <authorList>
            <person name="Amselem J."/>
            <person name="Cuomo C.A."/>
            <person name="van Kan J.A."/>
            <person name="Viaud M."/>
            <person name="Benito E.P."/>
            <person name="Couloux A."/>
            <person name="Coutinho P.M."/>
            <person name="de Vries R.P."/>
            <person name="Dyer P.S."/>
            <person name="Fillinger S."/>
            <person name="Fournier E."/>
            <person name="Gout L."/>
            <person name="Hahn M."/>
            <person name="Kohn L."/>
            <person name="Lapalu N."/>
            <person name="Plummer K.M."/>
            <person name="Pradier J.M."/>
            <person name="Quevillon E."/>
            <person name="Sharon A."/>
            <person name="Simon A."/>
            <person name="ten Have A."/>
            <person name="Tudzynski B."/>
            <person name="Tudzynski P."/>
            <person name="Wincker P."/>
            <person name="Andrew M."/>
            <person name="Anthouard V."/>
            <person name="Beever R.E."/>
            <person name="Beffa R."/>
            <person name="Benoit I."/>
            <person name="Bouzid O."/>
            <person name="Brault B."/>
            <person name="Chen Z."/>
            <person name="Choquer M."/>
            <person name="Collemare J."/>
            <person name="Cotton P."/>
            <person name="Danchin E.G."/>
            <person name="Da Silva C."/>
            <person name="Gautier A."/>
            <person name="Giraud C."/>
            <person name="Giraud T."/>
            <person name="Gonzalez C."/>
            <person name="Grossetete S."/>
            <person name="Guldener U."/>
            <person name="Henrissat B."/>
            <person name="Howlett B.J."/>
            <person name="Kodira C."/>
            <person name="Kretschmer M."/>
            <person name="Lappartient A."/>
            <person name="Leroch M."/>
            <person name="Levis C."/>
            <person name="Mauceli E."/>
            <person name="Neuveglise C."/>
            <person name="Oeser B."/>
            <person name="Pearson M."/>
            <person name="Poulain J."/>
            <person name="Poussereau N."/>
            <person name="Quesneville H."/>
            <person name="Rascle C."/>
            <person name="Schumacher J."/>
            <person name="Segurens B."/>
            <person name="Sexton A."/>
            <person name="Silva E."/>
            <person name="Sirven C."/>
            <person name="Soanes D.M."/>
            <person name="Talbot N.J."/>
            <person name="Templeton M."/>
            <person name="Yandava C."/>
            <person name="Yarden O."/>
            <person name="Zeng Q."/>
            <person name="Rollins J.A."/>
            <person name="Lebrun M.H."/>
            <person name="Dickman M."/>
        </authorList>
    </citation>
    <scope>NUCLEOTIDE SEQUENCE [LARGE SCALE GENOMIC DNA]</scope>
    <source>
        <strain evidence="2 3">B05.10</strain>
    </source>
</reference>
<feature type="compositionally biased region" description="Low complexity" evidence="1">
    <location>
        <begin position="732"/>
        <end position="742"/>
    </location>
</feature>
<organism evidence="2 3">
    <name type="scientific">Botryotinia fuckeliana (strain B05.10)</name>
    <name type="common">Noble rot fungus</name>
    <name type="synonym">Botrytis cinerea</name>
    <dbReference type="NCBI Taxonomy" id="332648"/>
    <lineage>
        <taxon>Eukaryota</taxon>
        <taxon>Fungi</taxon>
        <taxon>Dikarya</taxon>
        <taxon>Ascomycota</taxon>
        <taxon>Pezizomycotina</taxon>
        <taxon>Leotiomycetes</taxon>
        <taxon>Helotiales</taxon>
        <taxon>Sclerotiniaceae</taxon>
        <taxon>Botrytis</taxon>
    </lineage>
</organism>
<dbReference type="PANTHER" id="PTHR22934:SF24">
    <property type="entry name" value="DNA METHYLATION MODULATOR-2"/>
    <property type="match status" value="1"/>
</dbReference>
<evidence type="ECO:0008006" key="4">
    <source>
        <dbReference type="Google" id="ProtNLM"/>
    </source>
</evidence>
<dbReference type="PANTHER" id="PTHR22934">
    <property type="entry name" value="PROTEIN ESC1/WETA-RELATED"/>
    <property type="match status" value="1"/>
</dbReference>
<feature type="region of interest" description="Disordered" evidence="1">
    <location>
        <begin position="117"/>
        <end position="236"/>
    </location>
</feature>
<dbReference type="OrthoDB" id="5243398at2759"/>
<feature type="compositionally biased region" description="Polar residues" evidence="1">
    <location>
        <begin position="60"/>
        <end position="80"/>
    </location>
</feature>